<dbReference type="Pfam" id="PF00296">
    <property type="entry name" value="Bac_luciferase"/>
    <property type="match status" value="1"/>
</dbReference>
<dbReference type="InterPro" id="IPR050766">
    <property type="entry name" value="Bact_Lucif_Oxidored"/>
</dbReference>
<dbReference type="Proteomes" id="UP001560573">
    <property type="component" value="Unassembled WGS sequence"/>
</dbReference>
<name>A0ABV3ZAC2_9BACT</name>
<evidence type="ECO:0000313" key="4">
    <source>
        <dbReference type="Proteomes" id="UP001560573"/>
    </source>
</evidence>
<keyword evidence="4" id="KW-1185">Reference proteome</keyword>
<evidence type="ECO:0000256" key="1">
    <source>
        <dbReference type="ARBA" id="ARBA00007789"/>
    </source>
</evidence>
<protein>
    <submittedName>
        <fullName evidence="3">LLM class flavin-dependent oxidoreductase</fullName>
        <ecNumber evidence="3">1.-.-.-</ecNumber>
    </submittedName>
</protein>
<comment type="caution">
    <text evidence="3">The sequence shown here is derived from an EMBL/GenBank/DDBJ whole genome shotgun (WGS) entry which is preliminary data.</text>
</comment>
<comment type="similarity">
    <text evidence="1">To bacterial alkanal monooxygenase alpha and beta chains.</text>
</comment>
<dbReference type="InterPro" id="IPR019949">
    <property type="entry name" value="CmoO-like"/>
</dbReference>
<dbReference type="RefSeq" id="WP_369328195.1">
    <property type="nucleotide sequence ID" value="NZ_JAULBC010000001.1"/>
</dbReference>
<dbReference type="PANTHER" id="PTHR30137">
    <property type="entry name" value="LUCIFERASE-LIKE MONOOXYGENASE"/>
    <property type="match status" value="1"/>
</dbReference>
<dbReference type="PANTHER" id="PTHR30137:SF20">
    <property type="entry name" value="N-ACETYL-S-ALKYLCYSTEINE MONOOXYGENASE"/>
    <property type="match status" value="1"/>
</dbReference>
<dbReference type="SUPFAM" id="SSF51679">
    <property type="entry name" value="Bacterial luciferase-like"/>
    <property type="match status" value="1"/>
</dbReference>
<dbReference type="NCBIfam" id="TIGR03558">
    <property type="entry name" value="oxido_grp_1"/>
    <property type="match status" value="1"/>
</dbReference>
<organism evidence="3 4">
    <name type="scientific">Danxiaibacter flavus</name>
    <dbReference type="NCBI Taxonomy" id="3049108"/>
    <lineage>
        <taxon>Bacteria</taxon>
        <taxon>Pseudomonadati</taxon>
        <taxon>Bacteroidota</taxon>
        <taxon>Chitinophagia</taxon>
        <taxon>Chitinophagales</taxon>
        <taxon>Chitinophagaceae</taxon>
        <taxon>Danxiaibacter</taxon>
    </lineage>
</organism>
<sequence length="333" mass="37102">MQKKIKLSVLDQSIVRKGATARQAVQETIATAKLAEELGYYRFWVSEHHNSNVIAGSTPEVLIVKLADETQHIRIGSGGIMLPNHSALKVAENFRMLETLFPGRIDLGMGRAPGGDRVTTTLLNPSNDFKEESYLRQLEHLQAYFQDAAATSYGPVLAVPVSDTIPDQWILSSTGGSSHIAAQFGMGLAVARFINGFAQPDVADIYRRNFKPSLHMKEPQVLLAISVLCAENEAKARQLRKQTDYFFLQFEKGVFAPPPDYESIRDYDFSSTELEIIKRNSGRIVSGTKDEVKEKLTQLANDFDVDEIMITTMTHSASDRITSFRLLAEAFEL</sequence>
<evidence type="ECO:0000313" key="3">
    <source>
        <dbReference type="EMBL" id="MEX6686798.1"/>
    </source>
</evidence>
<gene>
    <name evidence="3" type="ORF">QTN47_04790</name>
</gene>
<accession>A0ABV3ZAC2</accession>
<dbReference type="GO" id="GO:0016491">
    <property type="term" value="F:oxidoreductase activity"/>
    <property type="evidence" value="ECO:0007669"/>
    <property type="project" value="UniProtKB-KW"/>
</dbReference>
<feature type="domain" description="Luciferase-like" evidence="2">
    <location>
        <begin position="15"/>
        <end position="300"/>
    </location>
</feature>
<proteinExistence type="predicted"/>
<dbReference type="InterPro" id="IPR036661">
    <property type="entry name" value="Luciferase-like_sf"/>
</dbReference>
<reference evidence="3 4" key="1">
    <citation type="submission" date="2023-07" db="EMBL/GenBank/DDBJ databases">
        <authorList>
            <person name="Lian W.-H."/>
        </authorList>
    </citation>
    <scope>NUCLEOTIDE SEQUENCE [LARGE SCALE GENOMIC DNA]</scope>
    <source>
        <strain evidence="3 4">SYSU DXS3180</strain>
    </source>
</reference>
<evidence type="ECO:0000259" key="2">
    <source>
        <dbReference type="Pfam" id="PF00296"/>
    </source>
</evidence>
<dbReference type="EC" id="1.-.-.-" evidence="3"/>
<dbReference type="EMBL" id="JAULBC010000001">
    <property type="protein sequence ID" value="MEX6686798.1"/>
    <property type="molecule type" value="Genomic_DNA"/>
</dbReference>
<dbReference type="Gene3D" id="3.20.20.30">
    <property type="entry name" value="Luciferase-like domain"/>
    <property type="match status" value="1"/>
</dbReference>
<keyword evidence="3" id="KW-0560">Oxidoreductase</keyword>
<dbReference type="InterPro" id="IPR011251">
    <property type="entry name" value="Luciferase-like_dom"/>
</dbReference>